<evidence type="ECO:0000313" key="7">
    <source>
        <dbReference type="Proteomes" id="UP000285295"/>
    </source>
</evidence>
<dbReference type="SUPFAM" id="SSF50475">
    <property type="entry name" value="FMN-binding split barrel"/>
    <property type="match status" value="1"/>
</dbReference>
<dbReference type="AlphaFoldDB" id="A0A443JPS8"/>
<evidence type="ECO:0000313" key="5">
    <source>
        <dbReference type="Proteomes" id="UP000284451"/>
    </source>
</evidence>
<comment type="caution">
    <text evidence="2">The sequence shown here is derived from an EMBL/GenBank/DDBJ whole genome shotgun (WGS) entry which is preliminary data.</text>
</comment>
<dbReference type="Proteomes" id="UP000285295">
    <property type="component" value="Unassembled WGS sequence"/>
</dbReference>
<dbReference type="Proteomes" id="UP000284476">
    <property type="component" value="Unassembled WGS sequence"/>
</dbReference>
<sequence>MTTGGADLSAPFHVIRRQEDHPMNETDETLNRTLWGLVTSERTVMLSLNAADALPRPMTALIEPGTDEKVNPVAWFYAGQNDPLVTELRQSGAANAPAFFTFTSRDHHLFATVRGAIAVSDDAAIRKRFSTPEAMSWFPDPQEPPVLLRFDPADAEIWNADFSFVDGVKLLLGAKAEDTLAAKVAKIAY</sequence>
<name>A0A443JPS8_9RHOB</name>
<gene>
    <name evidence="4" type="ORF">D2T29_09980</name>
    <name evidence="2" type="ORF">D2T30_05955</name>
    <name evidence="3" type="ORF">D2T31_09190</name>
</gene>
<accession>A0A443KGE6</accession>
<dbReference type="EMBL" id="SAUY01000010">
    <property type="protein sequence ID" value="RWR31825.1"/>
    <property type="molecule type" value="Genomic_DNA"/>
</dbReference>
<dbReference type="Pfam" id="PF16242">
    <property type="entry name" value="Pyrid_ox_like"/>
    <property type="match status" value="1"/>
</dbReference>
<evidence type="ECO:0000313" key="3">
    <source>
        <dbReference type="EMBL" id="RWR30056.1"/>
    </source>
</evidence>
<accession>A0A443KBI2</accession>
<evidence type="ECO:0000313" key="6">
    <source>
        <dbReference type="Proteomes" id="UP000284476"/>
    </source>
</evidence>
<dbReference type="OrthoDB" id="1432662at2"/>
<dbReference type="Gene3D" id="2.30.110.10">
    <property type="entry name" value="Electron Transport, Fmn-binding Protein, Chain A"/>
    <property type="match status" value="1"/>
</dbReference>
<feature type="domain" description="General stress protein FMN-binding split barrel" evidence="1">
    <location>
        <begin position="32"/>
        <end position="165"/>
    </location>
</feature>
<evidence type="ECO:0000313" key="2">
    <source>
        <dbReference type="EMBL" id="RWR22487.1"/>
    </source>
</evidence>
<dbReference type="InterPro" id="IPR012349">
    <property type="entry name" value="Split_barrel_FMN-bd"/>
</dbReference>
<dbReference type="InterPro" id="IPR038725">
    <property type="entry name" value="YdaG_split_barrel_FMN-bd"/>
</dbReference>
<accession>A0A443JPS8</accession>
<reference evidence="5 6" key="1">
    <citation type="submission" date="2019-01" db="EMBL/GenBank/DDBJ databases">
        <title>Sinorhodobacter populi sp. nov. isolated from the symptomatic bark tissue of Populus euramericana canker.</title>
        <authorList>
            <person name="Xu G."/>
        </authorList>
    </citation>
    <scope>NUCLEOTIDE SEQUENCE [LARGE SCALE GENOMIC DNA]</scope>
    <source>
        <strain evidence="4 5">07D10-4-3</strain>
        <strain evidence="3 7">D19-10-3-21</strain>
        <strain evidence="2 6">SK2B-1</strain>
    </source>
</reference>
<reference evidence="5 6" key="2">
    <citation type="submission" date="2019-01" db="EMBL/GenBank/DDBJ databases">
        <authorList>
            <person name="Li Y."/>
        </authorList>
    </citation>
    <scope>NUCLEOTIDE SEQUENCE [LARGE SCALE GENOMIC DNA]</scope>
    <source>
        <strain evidence="4 5">07D10-4-3</strain>
        <strain evidence="3 7">D19-10-3-21</strain>
        <strain evidence="2 6">SK2B-1</strain>
    </source>
</reference>
<organism evidence="2 6">
    <name type="scientific">Paenirhodobacter populi</name>
    <dbReference type="NCBI Taxonomy" id="2306993"/>
    <lineage>
        <taxon>Bacteria</taxon>
        <taxon>Pseudomonadati</taxon>
        <taxon>Pseudomonadota</taxon>
        <taxon>Alphaproteobacteria</taxon>
        <taxon>Rhodobacterales</taxon>
        <taxon>Rhodobacter group</taxon>
        <taxon>Paenirhodobacter</taxon>
    </lineage>
</organism>
<dbReference type="EMBL" id="SAUZ01000005">
    <property type="protein sequence ID" value="RWR22487.1"/>
    <property type="molecule type" value="Genomic_DNA"/>
</dbReference>
<protein>
    <recommendedName>
        <fullName evidence="1">General stress protein FMN-binding split barrel domain-containing protein</fullName>
    </recommendedName>
</protein>
<dbReference type="EMBL" id="SAUX01000009">
    <property type="protein sequence ID" value="RWR30056.1"/>
    <property type="molecule type" value="Genomic_DNA"/>
</dbReference>
<evidence type="ECO:0000259" key="1">
    <source>
        <dbReference type="Pfam" id="PF16242"/>
    </source>
</evidence>
<evidence type="ECO:0000313" key="4">
    <source>
        <dbReference type="EMBL" id="RWR31825.1"/>
    </source>
</evidence>
<proteinExistence type="predicted"/>
<dbReference type="Proteomes" id="UP000284451">
    <property type="component" value="Unassembled WGS sequence"/>
</dbReference>